<evidence type="ECO:0000256" key="1">
    <source>
        <dbReference type="SAM" id="Phobius"/>
    </source>
</evidence>
<dbReference type="EMBL" id="FNPZ01000004">
    <property type="protein sequence ID" value="SDZ42967.1"/>
    <property type="molecule type" value="Genomic_DNA"/>
</dbReference>
<dbReference type="AlphaFoldDB" id="A0A1H3SZ51"/>
<dbReference type="Proteomes" id="UP000198891">
    <property type="component" value="Unassembled WGS sequence"/>
</dbReference>
<name>A0A1H3SZ51_9MICO</name>
<evidence type="ECO:0000313" key="3">
    <source>
        <dbReference type="Proteomes" id="UP000198891"/>
    </source>
</evidence>
<proteinExistence type="predicted"/>
<sequence length="64" mass="7104">MRKYILNGSIISAAIGAFSAIQATRKGPRDWRLILMWVSWGITVALAIGSVLQQDEDARELEES</sequence>
<dbReference type="OrthoDB" id="5120536at2"/>
<protein>
    <submittedName>
        <fullName evidence="2">Uncharacterized protein</fullName>
    </submittedName>
</protein>
<keyword evidence="1" id="KW-0812">Transmembrane</keyword>
<evidence type="ECO:0000313" key="2">
    <source>
        <dbReference type="EMBL" id="SDZ42967.1"/>
    </source>
</evidence>
<gene>
    <name evidence="2" type="ORF">SAMN05216554_3819</name>
</gene>
<keyword evidence="3" id="KW-1185">Reference proteome</keyword>
<keyword evidence="1" id="KW-1133">Transmembrane helix</keyword>
<dbReference type="RefSeq" id="WP_092556769.1">
    <property type="nucleotide sequence ID" value="NZ_FNPZ01000004.1"/>
</dbReference>
<accession>A0A1H3SZ51</accession>
<reference evidence="2 3" key="1">
    <citation type="submission" date="2016-10" db="EMBL/GenBank/DDBJ databases">
        <authorList>
            <person name="de Groot N.N."/>
        </authorList>
    </citation>
    <scope>NUCLEOTIDE SEQUENCE [LARGE SCALE GENOMIC DNA]</scope>
    <source>
        <strain evidence="2 3">CGMCC 4.3491</strain>
    </source>
</reference>
<dbReference type="STRING" id="381665.SAMN05216554_3819"/>
<organism evidence="2 3">
    <name type="scientific">Herbiconiux ginsengi</name>
    <dbReference type="NCBI Taxonomy" id="381665"/>
    <lineage>
        <taxon>Bacteria</taxon>
        <taxon>Bacillati</taxon>
        <taxon>Actinomycetota</taxon>
        <taxon>Actinomycetes</taxon>
        <taxon>Micrococcales</taxon>
        <taxon>Microbacteriaceae</taxon>
        <taxon>Herbiconiux</taxon>
    </lineage>
</organism>
<keyword evidence="1" id="KW-0472">Membrane</keyword>
<feature type="transmembrane region" description="Helical" evidence="1">
    <location>
        <begin position="33"/>
        <end position="52"/>
    </location>
</feature>